<dbReference type="Proteomes" id="UP000559256">
    <property type="component" value="Unassembled WGS sequence"/>
</dbReference>
<name>A0A8H5CBU4_9AGAR</name>
<evidence type="ECO:0000313" key="1">
    <source>
        <dbReference type="EMBL" id="KAF5338869.1"/>
    </source>
</evidence>
<gene>
    <name evidence="1" type="ORF">D9758_015562</name>
</gene>
<dbReference type="EMBL" id="JAACJM010000190">
    <property type="protein sequence ID" value="KAF5338869.1"/>
    <property type="molecule type" value="Genomic_DNA"/>
</dbReference>
<comment type="caution">
    <text evidence="1">The sequence shown here is derived from an EMBL/GenBank/DDBJ whole genome shotgun (WGS) entry which is preliminary data.</text>
</comment>
<protein>
    <submittedName>
        <fullName evidence="1">Uncharacterized protein</fullName>
    </submittedName>
</protein>
<dbReference type="AlphaFoldDB" id="A0A8H5CBU4"/>
<sequence length="169" mass="18576">MTVADSLHRAASTCPGILSLSIENYIDILQQLSTLDLSQIHYRLDNSVPNKQNKSKPNITISPEDRANIASAALEKAISNLSDRAQFESELSRLIHVSLDLTSSVFGLLPLPLNTFNFGITVPVPVPVSITSTITTNASQVYHMAQPQSFTLKWQNSINSRTRQSIKIS</sequence>
<keyword evidence="2" id="KW-1185">Reference proteome</keyword>
<dbReference type="OrthoDB" id="3067581at2759"/>
<evidence type="ECO:0000313" key="2">
    <source>
        <dbReference type="Proteomes" id="UP000559256"/>
    </source>
</evidence>
<accession>A0A8H5CBU4</accession>
<reference evidence="1 2" key="1">
    <citation type="journal article" date="2020" name="ISME J.">
        <title>Uncovering the hidden diversity of litter-decomposition mechanisms in mushroom-forming fungi.</title>
        <authorList>
            <person name="Floudas D."/>
            <person name="Bentzer J."/>
            <person name="Ahren D."/>
            <person name="Johansson T."/>
            <person name="Persson P."/>
            <person name="Tunlid A."/>
        </authorList>
    </citation>
    <scope>NUCLEOTIDE SEQUENCE [LARGE SCALE GENOMIC DNA]</scope>
    <source>
        <strain evidence="1 2">CBS 291.85</strain>
    </source>
</reference>
<organism evidence="1 2">
    <name type="scientific">Tetrapyrgos nigripes</name>
    <dbReference type="NCBI Taxonomy" id="182062"/>
    <lineage>
        <taxon>Eukaryota</taxon>
        <taxon>Fungi</taxon>
        <taxon>Dikarya</taxon>
        <taxon>Basidiomycota</taxon>
        <taxon>Agaricomycotina</taxon>
        <taxon>Agaricomycetes</taxon>
        <taxon>Agaricomycetidae</taxon>
        <taxon>Agaricales</taxon>
        <taxon>Marasmiineae</taxon>
        <taxon>Marasmiaceae</taxon>
        <taxon>Tetrapyrgos</taxon>
    </lineage>
</organism>
<proteinExistence type="predicted"/>